<dbReference type="CDD" id="cd01637">
    <property type="entry name" value="IMPase_like"/>
    <property type="match status" value="1"/>
</dbReference>
<dbReference type="SUPFAM" id="SSF56655">
    <property type="entry name" value="Carbohydrate phosphatase"/>
    <property type="match status" value="1"/>
</dbReference>
<dbReference type="Gene3D" id="3.40.190.80">
    <property type="match status" value="1"/>
</dbReference>
<evidence type="ECO:0000256" key="3">
    <source>
        <dbReference type="ARBA" id="ARBA00013106"/>
    </source>
</evidence>
<evidence type="ECO:0000256" key="7">
    <source>
        <dbReference type="PIRSR" id="PIRSR600760-2"/>
    </source>
</evidence>
<dbReference type="PROSITE" id="PS00629">
    <property type="entry name" value="IMP_1"/>
    <property type="match status" value="1"/>
</dbReference>
<keyword evidence="5" id="KW-0378">Hydrolase</keyword>
<feature type="binding site" evidence="7">
    <location>
        <position position="223"/>
    </location>
    <ligand>
        <name>Mg(2+)</name>
        <dbReference type="ChEBI" id="CHEBI:18420"/>
        <label>1</label>
        <note>catalytic</note>
    </ligand>
</feature>
<evidence type="ECO:0000313" key="9">
    <source>
        <dbReference type="Proteomes" id="UP000198694"/>
    </source>
</evidence>
<dbReference type="Gene3D" id="3.30.540.10">
    <property type="entry name" value="Fructose-1,6-Bisphosphatase, subunit A, domain 1"/>
    <property type="match status" value="1"/>
</dbReference>
<keyword evidence="4 7" id="KW-0479">Metal-binding</keyword>
<comment type="catalytic activity">
    <reaction evidence="1">
        <text>a myo-inositol phosphate + H2O = myo-inositol + phosphate</text>
        <dbReference type="Rhea" id="RHEA:24056"/>
        <dbReference type="ChEBI" id="CHEBI:15377"/>
        <dbReference type="ChEBI" id="CHEBI:17268"/>
        <dbReference type="ChEBI" id="CHEBI:43474"/>
        <dbReference type="ChEBI" id="CHEBI:84139"/>
        <dbReference type="EC" id="3.1.3.25"/>
    </reaction>
</comment>
<dbReference type="GO" id="GO:0046854">
    <property type="term" value="P:phosphatidylinositol phosphate biosynthetic process"/>
    <property type="evidence" value="ECO:0007669"/>
    <property type="project" value="InterPro"/>
</dbReference>
<organism evidence="8 9">
    <name type="scientific">Sediminibacillus albus</name>
    <dbReference type="NCBI Taxonomy" id="407036"/>
    <lineage>
        <taxon>Bacteria</taxon>
        <taxon>Bacillati</taxon>
        <taxon>Bacillota</taxon>
        <taxon>Bacilli</taxon>
        <taxon>Bacillales</taxon>
        <taxon>Bacillaceae</taxon>
        <taxon>Sediminibacillus</taxon>
    </lineage>
</organism>
<dbReference type="PRINTS" id="PR00377">
    <property type="entry name" value="IMPHPHTASES"/>
</dbReference>
<feature type="binding site" evidence="7">
    <location>
        <position position="95"/>
    </location>
    <ligand>
        <name>Mg(2+)</name>
        <dbReference type="ChEBI" id="CHEBI:18420"/>
        <label>1</label>
        <note>catalytic</note>
    </ligand>
</feature>
<accession>A0A1G8WC66</accession>
<dbReference type="FunFam" id="3.30.540.10:FF:000003">
    <property type="entry name" value="Inositol-1-monophosphatase"/>
    <property type="match status" value="1"/>
</dbReference>
<sequence>MKRMLVMEQQVKKDLFDTARKWVLEAGKTIRDAIDQPLTIDTKSNANDLVTHMDRETEQFFAEKIRAEYPEHFILSEEGYGDELKSDKGIVWIIDPIDGTMNFVHQKRNFAISIGIFQDGIGEIGLVYDVMNDILYAARRGEGAFKNEKKLLPLKKELRLEEAILVLNNYWTTPNNKVEDSKMQELIRKIRGTRSYGSAALELAYVAEGIVDGYITMKLAPWDIAGGMVLVNEVGGITTKADGEPINMLENNTILSCNKEIQETLLTDYIELKQ</sequence>
<evidence type="ECO:0000256" key="2">
    <source>
        <dbReference type="ARBA" id="ARBA00001946"/>
    </source>
</evidence>
<protein>
    <recommendedName>
        <fullName evidence="3">inositol-phosphate phosphatase</fullName>
        <ecNumber evidence="3">3.1.3.25</ecNumber>
    </recommendedName>
</protein>
<feature type="binding site" evidence="7">
    <location>
        <position position="98"/>
    </location>
    <ligand>
        <name>Mg(2+)</name>
        <dbReference type="ChEBI" id="CHEBI:18420"/>
        <label>1</label>
        <note>catalytic</note>
    </ligand>
</feature>
<dbReference type="InterPro" id="IPR020550">
    <property type="entry name" value="Inositol_monophosphatase_CS"/>
</dbReference>
<dbReference type="GO" id="GO:0046872">
    <property type="term" value="F:metal ion binding"/>
    <property type="evidence" value="ECO:0007669"/>
    <property type="project" value="UniProtKB-KW"/>
</dbReference>
<dbReference type="GO" id="GO:0007165">
    <property type="term" value="P:signal transduction"/>
    <property type="evidence" value="ECO:0007669"/>
    <property type="project" value="TreeGrafter"/>
</dbReference>
<feature type="binding site" evidence="7">
    <location>
        <position position="77"/>
    </location>
    <ligand>
        <name>Mg(2+)</name>
        <dbReference type="ChEBI" id="CHEBI:18420"/>
        <label>1</label>
        <note>catalytic</note>
    </ligand>
</feature>
<comment type="cofactor">
    <cofactor evidence="2 7">
        <name>Mg(2+)</name>
        <dbReference type="ChEBI" id="CHEBI:18420"/>
    </cofactor>
</comment>
<keyword evidence="6 7" id="KW-0460">Magnesium</keyword>
<dbReference type="GO" id="GO:0008934">
    <property type="term" value="F:inositol monophosphate 1-phosphatase activity"/>
    <property type="evidence" value="ECO:0007669"/>
    <property type="project" value="TreeGrafter"/>
</dbReference>
<proteinExistence type="predicted"/>
<evidence type="ECO:0000256" key="5">
    <source>
        <dbReference type="ARBA" id="ARBA00022801"/>
    </source>
</evidence>
<feature type="binding site" evidence="7">
    <location>
        <position position="97"/>
    </location>
    <ligand>
        <name>Mg(2+)</name>
        <dbReference type="ChEBI" id="CHEBI:18420"/>
        <label>1</label>
        <note>catalytic</note>
    </ligand>
</feature>
<dbReference type="PROSITE" id="PS00630">
    <property type="entry name" value="IMP_2"/>
    <property type="match status" value="1"/>
</dbReference>
<gene>
    <name evidence="8" type="ORF">SAMN05216243_0655</name>
</gene>
<keyword evidence="9" id="KW-1185">Reference proteome</keyword>
<dbReference type="Pfam" id="PF00459">
    <property type="entry name" value="Inositol_P"/>
    <property type="match status" value="1"/>
</dbReference>
<dbReference type="GO" id="GO:0006020">
    <property type="term" value="P:inositol metabolic process"/>
    <property type="evidence" value="ECO:0007669"/>
    <property type="project" value="TreeGrafter"/>
</dbReference>
<evidence type="ECO:0000313" key="8">
    <source>
        <dbReference type="EMBL" id="SDJ75170.1"/>
    </source>
</evidence>
<dbReference type="AlphaFoldDB" id="A0A1G8WC66"/>
<dbReference type="InterPro" id="IPR000760">
    <property type="entry name" value="Inositol_monophosphatase-like"/>
</dbReference>
<name>A0A1G8WC66_9BACI</name>
<evidence type="ECO:0000256" key="1">
    <source>
        <dbReference type="ARBA" id="ARBA00001033"/>
    </source>
</evidence>
<reference evidence="8 9" key="1">
    <citation type="submission" date="2016-10" db="EMBL/GenBank/DDBJ databases">
        <authorList>
            <person name="de Groot N.N."/>
        </authorList>
    </citation>
    <scope>NUCLEOTIDE SEQUENCE [LARGE SCALE GENOMIC DNA]</scope>
    <source>
        <strain evidence="8 9">CGMCC 1.6502</strain>
    </source>
</reference>
<dbReference type="InterPro" id="IPR020583">
    <property type="entry name" value="Inositol_monoP_metal-BS"/>
</dbReference>
<dbReference type="EC" id="3.1.3.25" evidence="3"/>
<dbReference type="Proteomes" id="UP000198694">
    <property type="component" value="Unassembled WGS sequence"/>
</dbReference>
<dbReference type="STRING" id="407036.SAMN05216243_0655"/>
<dbReference type="EMBL" id="FNFL01000001">
    <property type="protein sequence ID" value="SDJ75170.1"/>
    <property type="molecule type" value="Genomic_DNA"/>
</dbReference>
<dbReference type="PANTHER" id="PTHR20854">
    <property type="entry name" value="INOSITOL MONOPHOSPHATASE"/>
    <property type="match status" value="1"/>
</dbReference>
<dbReference type="PANTHER" id="PTHR20854:SF4">
    <property type="entry name" value="INOSITOL-1-MONOPHOSPHATASE-RELATED"/>
    <property type="match status" value="1"/>
</dbReference>
<evidence type="ECO:0000256" key="4">
    <source>
        <dbReference type="ARBA" id="ARBA00022723"/>
    </source>
</evidence>
<evidence type="ECO:0000256" key="6">
    <source>
        <dbReference type="ARBA" id="ARBA00022842"/>
    </source>
</evidence>